<evidence type="ECO:0000256" key="1">
    <source>
        <dbReference type="ARBA" id="ARBA00001953"/>
    </source>
</evidence>
<dbReference type="SUPFAM" id="SSF51246">
    <property type="entry name" value="Rudiment single hybrid motif"/>
    <property type="match status" value="1"/>
</dbReference>
<comment type="pathway">
    <text evidence="2">Lipid metabolism; malonyl-CoA biosynthesis; malonyl-CoA from acetyl-CoA: step 1/1.</text>
</comment>
<dbReference type="Pfam" id="PF00289">
    <property type="entry name" value="Biotin_carb_N"/>
    <property type="match status" value="1"/>
</dbReference>
<keyword evidence="14" id="KW-0808">Transferase</keyword>
<proteinExistence type="predicted"/>
<dbReference type="PROSITE" id="PS50968">
    <property type="entry name" value="BIOTINYL_LIPOYL"/>
    <property type="match status" value="1"/>
</dbReference>
<name>A0AB39R3J7_9ACTN</name>
<evidence type="ECO:0000259" key="9">
    <source>
        <dbReference type="PROSITE" id="PS50968"/>
    </source>
</evidence>
<accession>A0AB39R3J7</accession>
<dbReference type="GO" id="GO:0003989">
    <property type="term" value="F:acetyl-CoA carboxylase activity"/>
    <property type="evidence" value="ECO:0007669"/>
    <property type="project" value="UniProtKB-EC"/>
</dbReference>
<dbReference type="InterPro" id="IPR051602">
    <property type="entry name" value="ACC_Biotin_Carboxylase"/>
</dbReference>
<evidence type="ECO:0000256" key="6">
    <source>
        <dbReference type="ARBA" id="ARBA00022840"/>
    </source>
</evidence>
<dbReference type="Pfam" id="PF01039">
    <property type="entry name" value="Carboxyl_trans"/>
    <property type="match status" value="1"/>
</dbReference>
<feature type="domain" description="CoA carboxyltransferase N-terminal" evidence="12">
    <location>
        <begin position="578"/>
        <end position="838"/>
    </location>
</feature>
<evidence type="ECO:0000259" key="11">
    <source>
        <dbReference type="PROSITE" id="PS50979"/>
    </source>
</evidence>
<dbReference type="PROSITE" id="PS50989">
    <property type="entry name" value="COA_CT_CTER"/>
    <property type="match status" value="1"/>
</dbReference>
<dbReference type="InterPro" id="IPR011763">
    <property type="entry name" value="COA_CT_C"/>
</dbReference>
<dbReference type="SUPFAM" id="SSF52440">
    <property type="entry name" value="PreATP-grasp domain"/>
    <property type="match status" value="1"/>
</dbReference>
<evidence type="ECO:0000256" key="8">
    <source>
        <dbReference type="PROSITE-ProRule" id="PRU00409"/>
    </source>
</evidence>
<keyword evidence="5 8" id="KW-0547">Nucleotide-binding</keyword>
<dbReference type="SUPFAM" id="SSF52096">
    <property type="entry name" value="ClpP/crotonase"/>
    <property type="match status" value="2"/>
</dbReference>
<dbReference type="InterPro" id="IPR016185">
    <property type="entry name" value="PreATP-grasp_dom_sf"/>
</dbReference>
<dbReference type="EMBL" id="CP163441">
    <property type="protein sequence ID" value="XDQ49136.1"/>
    <property type="molecule type" value="Genomic_DNA"/>
</dbReference>
<dbReference type="PANTHER" id="PTHR48095:SF5">
    <property type="entry name" value="BLL7292 PROTEIN"/>
    <property type="match status" value="1"/>
</dbReference>
<dbReference type="GO" id="GO:0016740">
    <property type="term" value="F:transferase activity"/>
    <property type="evidence" value="ECO:0007669"/>
    <property type="project" value="UniProtKB-KW"/>
</dbReference>
<dbReference type="InterPro" id="IPR011761">
    <property type="entry name" value="ATP-grasp"/>
</dbReference>
<keyword evidence="7" id="KW-0511">Multifunctional enzyme</keyword>
<evidence type="ECO:0000313" key="14">
    <source>
        <dbReference type="EMBL" id="XDQ49136.1"/>
    </source>
</evidence>
<dbReference type="PROSITE" id="PS00867">
    <property type="entry name" value="CPSASE_2"/>
    <property type="match status" value="1"/>
</dbReference>
<dbReference type="EC" id="6.4.1.2" evidence="3"/>
<dbReference type="InterPro" id="IPR011764">
    <property type="entry name" value="Biotin_carboxylation_dom"/>
</dbReference>
<dbReference type="PROSITE" id="PS50980">
    <property type="entry name" value="COA_CT_NTER"/>
    <property type="match status" value="1"/>
</dbReference>
<dbReference type="InterPro" id="IPR000089">
    <property type="entry name" value="Biotin_lipoyl"/>
</dbReference>
<dbReference type="Pfam" id="PF02785">
    <property type="entry name" value="Biotin_carb_C"/>
    <property type="match status" value="1"/>
</dbReference>
<dbReference type="InterPro" id="IPR034733">
    <property type="entry name" value="AcCoA_carboxyl_beta"/>
</dbReference>
<evidence type="ECO:0000256" key="3">
    <source>
        <dbReference type="ARBA" id="ARBA00013058"/>
    </source>
</evidence>
<dbReference type="PROSITE" id="PS50979">
    <property type="entry name" value="BC"/>
    <property type="match status" value="1"/>
</dbReference>
<evidence type="ECO:0000259" key="10">
    <source>
        <dbReference type="PROSITE" id="PS50975"/>
    </source>
</evidence>
<dbReference type="Gene3D" id="3.90.226.10">
    <property type="entry name" value="2-enoyl-CoA Hydratase, Chain A, domain 1"/>
    <property type="match status" value="2"/>
</dbReference>
<dbReference type="PROSITE" id="PS50975">
    <property type="entry name" value="ATP_GRASP"/>
    <property type="match status" value="1"/>
</dbReference>
<dbReference type="AlphaFoldDB" id="A0AB39R3J7"/>
<reference evidence="14" key="1">
    <citation type="submission" date="2024-07" db="EMBL/GenBank/DDBJ databases">
        <authorList>
            <person name="Yu S.T."/>
        </authorList>
    </citation>
    <scope>NUCLEOTIDE SEQUENCE</scope>
    <source>
        <strain evidence="14">R39</strain>
    </source>
</reference>
<evidence type="ECO:0000256" key="7">
    <source>
        <dbReference type="ARBA" id="ARBA00023268"/>
    </source>
</evidence>
<feature type="domain" description="CoA carboxyltransferase C-terminal" evidence="13">
    <location>
        <begin position="842"/>
        <end position="1087"/>
    </location>
</feature>
<dbReference type="InterPro" id="IPR005481">
    <property type="entry name" value="BC-like_N"/>
</dbReference>
<evidence type="ECO:0000256" key="2">
    <source>
        <dbReference type="ARBA" id="ARBA00004956"/>
    </source>
</evidence>
<dbReference type="RefSeq" id="WP_369227794.1">
    <property type="nucleotide sequence ID" value="NZ_CP163441.1"/>
</dbReference>
<keyword evidence="6 8" id="KW-0067">ATP-binding</keyword>
<feature type="domain" description="Biotin carboxylation" evidence="11">
    <location>
        <begin position="1"/>
        <end position="445"/>
    </location>
</feature>
<organism evidence="14">
    <name type="scientific">Streptomyces sp. R39</name>
    <dbReference type="NCBI Taxonomy" id="3238631"/>
    <lineage>
        <taxon>Bacteria</taxon>
        <taxon>Bacillati</taxon>
        <taxon>Actinomycetota</taxon>
        <taxon>Actinomycetes</taxon>
        <taxon>Kitasatosporales</taxon>
        <taxon>Streptomycetaceae</taxon>
        <taxon>Streptomyces</taxon>
    </lineage>
</organism>
<dbReference type="InterPro" id="IPR005482">
    <property type="entry name" value="Biotin_COase_C"/>
</dbReference>
<dbReference type="InterPro" id="IPR011054">
    <property type="entry name" value="Rudment_hybrid_motif"/>
</dbReference>
<feature type="domain" description="ATP-grasp" evidence="10">
    <location>
        <begin position="118"/>
        <end position="312"/>
    </location>
</feature>
<gene>
    <name evidence="14" type="ORF">AB5J52_46525</name>
</gene>
<dbReference type="GO" id="GO:0046872">
    <property type="term" value="F:metal ion binding"/>
    <property type="evidence" value="ECO:0007669"/>
    <property type="project" value="InterPro"/>
</dbReference>
<dbReference type="Pfam" id="PF00364">
    <property type="entry name" value="Biotin_lipoyl"/>
    <property type="match status" value="1"/>
</dbReference>
<dbReference type="SMART" id="SM00878">
    <property type="entry name" value="Biotin_carb_C"/>
    <property type="match status" value="1"/>
</dbReference>
<evidence type="ECO:0000259" key="13">
    <source>
        <dbReference type="PROSITE" id="PS50989"/>
    </source>
</evidence>
<evidence type="ECO:0000256" key="4">
    <source>
        <dbReference type="ARBA" id="ARBA00022598"/>
    </source>
</evidence>
<keyword evidence="4" id="KW-0436">Ligase</keyword>
<dbReference type="PANTHER" id="PTHR48095">
    <property type="entry name" value="PYRUVATE CARBOXYLASE SUBUNIT A"/>
    <property type="match status" value="1"/>
</dbReference>
<dbReference type="GO" id="GO:0005524">
    <property type="term" value="F:ATP binding"/>
    <property type="evidence" value="ECO:0007669"/>
    <property type="project" value="UniProtKB-UniRule"/>
</dbReference>
<dbReference type="SUPFAM" id="SSF51230">
    <property type="entry name" value="Single hybrid motif"/>
    <property type="match status" value="1"/>
</dbReference>
<evidence type="ECO:0000256" key="5">
    <source>
        <dbReference type="ARBA" id="ARBA00022741"/>
    </source>
</evidence>
<dbReference type="CDD" id="cd06850">
    <property type="entry name" value="biotinyl_domain"/>
    <property type="match status" value="1"/>
</dbReference>
<dbReference type="InterPro" id="IPR029045">
    <property type="entry name" value="ClpP/crotonase-like_dom_sf"/>
</dbReference>
<dbReference type="Gene3D" id="2.40.50.100">
    <property type="match status" value="1"/>
</dbReference>
<dbReference type="SUPFAM" id="SSF56059">
    <property type="entry name" value="Glutathione synthetase ATP-binding domain-like"/>
    <property type="match status" value="1"/>
</dbReference>
<dbReference type="Gene3D" id="3.30.470.20">
    <property type="entry name" value="ATP-grasp fold, B domain"/>
    <property type="match status" value="1"/>
</dbReference>
<dbReference type="InterPro" id="IPR005479">
    <property type="entry name" value="CPAse_ATP-bd"/>
</dbReference>
<feature type="domain" description="Lipoyl-binding" evidence="9">
    <location>
        <begin position="470"/>
        <end position="551"/>
    </location>
</feature>
<comment type="cofactor">
    <cofactor evidence="1">
        <name>biotin</name>
        <dbReference type="ChEBI" id="CHEBI:57586"/>
    </cofactor>
</comment>
<dbReference type="InterPro" id="IPR011053">
    <property type="entry name" value="Single_hybrid_motif"/>
</dbReference>
<dbReference type="Pfam" id="PF02786">
    <property type="entry name" value="CPSase_L_D2"/>
    <property type="match status" value="1"/>
</dbReference>
<sequence length="1091" mass="114180">MARILVANRGEIAVRIIRAIHLLGDTAVAVHAPDDARALHVLRADLALPLPGTGPGAYLDIEAVVAAAASCGADLVHPGYGFLSENAGFARACEQAGIGFIGPTPEVLARLGDKVTARRVAEQAGIPVPPGSSGPTTAEEARAFFGTHGPLMVKALSGGGGRGMREVHDAGQIEEAFDRCASEARAAFGDGALYVEKLLPAARHIEVQIVADTHGGVSHLWERDCSVQRRHQKLIEVAPSPSLAPRTRRRIIDAATRLAAAVGYQGIGTVEFLLDGDEFWFMEANPRLQVEHTITEAITGVDLVSTQIRLARGARLADCGLAEPPAARGFALQARLHAEKLDRSGDPYPATGTITGFALPSGPGVRVDTAGYAGWTVGPRYDPLLAKIITLGNDFEDAARRAAMAVTECGIDGVETNRALLHAILTDPGFLTGTWDTSYLPARLAGFAAHLSPPAPFAAAPGDPAPAGPVAPDASPVLPEGTDAVRAPMAGVVVSVSAEAGTDVPDAAPLLVLEAMKMEHVLRADGDLHVLRLLAAPGDVVAAGTPLVLVKATDGAAPAAGPAAGESGAREQDVDEDWSAEVEEIARREAFARALGGPEKIARQHGTGRMTARERIAALADPGSFAEIGALAGFAARDERGAAVSVAPTNFVAGTAHLDGRKVVLGVDDFTVRGGAGDAAIHAKQIYLEEYAHQMRLPMVRLLDGQSGGGSVKMALDAGYTYVPINPAWDAVVDNLSVVPVVAASLGPTVGLGAARLVMSHLAVMVDGIGQLFTAGPPLVRSATGEILTKDELGGTQVHRSSGAVERVVESEDAAFEVIRAFLSYLPRSVYEGPPVLPGTDPADRREDRLLSAIPHNKRRPYAIGPVLDAIFDAGSVFTYAEYGGGTVTALARLDGHPVGVIAADPYEGATMSVEGALAVTRLVDLCETFHLPVVSLTDQAGMTIGLAAERRGTIRYGARAISAVYQARVPQAELIVRRVYGVGGAGIVNRHRAMRSWAWPSGDWGSLPVQGGVEAAFRAHIEAADDPAAEADRLRTELANVGSPFRTAERFGVQDVIDPRDSRPLLCDWVRDAYRLIPTLLGRPAFGTRP</sequence>
<dbReference type="InterPro" id="IPR011762">
    <property type="entry name" value="COA_CT_N"/>
</dbReference>
<evidence type="ECO:0000259" key="12">
    <source>
        <dbReference type="PROSITE" id="PS50980"/>
    </source>
</evidence>
<protein>
    <recommendedName>
        <fullName evidence="3">acetyl-CoA carboxylase</fullName>
        <ecNumber evidence="3">6.4.1.2</ecNumber>
    </recommendedName>
</protein>